<protein>
    <submittedName>
        <fullName evidence="1">Uncharacterized protein</fullName>
    </submittedName>
</protein>
<accession>A0A2W4Z731</accession>
<name>A0A2W4Z731_9BACT</name>
<gene>
    <name evidence="1" type="ORF">DI626_12120</name>
</gene>
<organism evidence="1 2">
    <name type="scientific">Micavibrio aeruginosavorus</name>
    <dbReference type="NCBI Taxonomy" id="349221"/>
    <lineage>
        <taxon>Bacteria</taxon>
        <taxon>Pseudomonadati</taxon>
        <taxon>Bdellovibrionota</taxon>
        <taxon>Bdellovibrionia</taxon>
        <taxon>Bdellovibrionales</taxon>
        <taxon>Pseudobdellovibrionaceae</taxon>
        <taxon>Micavibrio</taxon>
    </lineage>
</organism>
<dbReference type="EMBL" id="QFNK01000401">
    <property type="protein sequence ID" value="PZO78054.1"/>
    <property type="molecule type" value="Genomic_DNA"/>
</dbReference>
<proteinExistence type="predicted"/>
<dbReference type="Proteomes" id="UP000249557">
    <property type="component" value="Unassembled WGS sequence"/>
</dbReference>
<sequence>MLDDTDKPRLSFAEAAAAVHDLRAAREAQKFIPTADFQDKVKEVVEKFDADTFRRLCRTAIKDGLTSVQSLEEKFPGAIPRNADKNEKSWKLPSPANQRAILAYFSSLDKPSGEREQWRHEAKQRERVARIYER</sequence>
<evidence type="ECO:0000313" key="2">
    <source>
        <dbReference type="Proteomes" id="UP000249557"/>
    </source>
</evidence>
<dbReference type="AlphaFoldDB" id="A0A2W4Z731"/>
<comment type="caution">
    <text evidence="1">The sequence shown here is derived from an EMBL/GenBank/DDBJ whole genome shotgun (WGS) entry which is preliminary data.</text>
</comment>
<evidence type="ECO:0000313" key="1">
    <source>
        <dbReference type="EMBL" id="PZO78054.1"/>
    </source>
</evidence>
<reference evidence="1 2" key="1">
    <citation type="submission" date="2017-08" db="EMBL/GenBank/DDBJ databases">
        <title>Infants hospitalized years apart are colonized by the same room-sourced microbial strains.</title>
        <authorList>
            <person name="Brooks B."/>
            <person name="Olm M.R."/>
            <person name="Firek B.A."/>
            <person name="Baker R."/>
            <person name="Thomas B.C."/>
            <person name="Morowitz M.J."/>
            <person name="Banfield J.F."/>
        </authorList>
    </citation>
    <scope>NUCLEOTIDE SEQUENCE [LARGE SCALE GENOMIC DNA]</scope>
    <source>
        <strain evidence="1">S2_018_000_R2_104</strain>
    </source>
</reference>